<evidence type="ECO:0000256" key="3">
    <source>
        <dbReference type="ARBA" id="ARBA00022763"/>
    </source>
</evidence>
<dbReference type="PANTHER" id="PTHR33991:SF1">
    <property type="entry name" value="DNA REPAIR PROTEIN RECO"/>
    <property type="match status" value="1"/>
</dbReference>
<dbReference type="SUPFAM" id="SSF57863">
    <property type="entry name" value="ArfGap/RecO-like zinc finger"/>
    <property type="match status" value="1"/>
</dbReference>
<dbReference type="AlphaFoldDB" id="A0A1F5UPQ2"/>
<dbReference type="InterPro" id="IPR022572">
    <property type="entry name" value="DNA_rep/recomb_RecO_N"/>
</dbReference>
<dbReference type="HAMAP" id="MF_00201">
    <property type="entry name" value="RecO"/>
    <property type="match status" value="1"/>
</dbReference>
<gene>
    <name evidence="7" type="primary">recO</name>
    <name evidence="9" type="ORF">A2Z21_09520</name>
</gene>
<keyword evidence="5 7" id="KW-0234">DNA repair</keyword>
<name>A0A1F5UPQ2_FRAXR</name>
<dbReference type="STRING" id="1817864.A2Z21_09520"/>
<dbReference type="Gene3D" id="2.40.50.140">
    <property type="entry name" value="Nucleic acid-binding proteins"/>
    <property type="match status" value="1"/>
</dbReference>
<keyword evidence="3 7" id="KW-0227">DNA damage</keyword>
<evidence type="ECO:0000256" key="7">
    <source>
        <dbReference type="HAMAP-Rule" id="MF_00201"/>
    </source>
</evidence>
<dbReference type="SUPFAM" id="SSF50249">
    <property type="entry name" value="Nucleic acid-binding proteins"/>
    <property type="match status" value="1"/>
</dbReference>
<dbReference type="GO" id="GO:0006302">
    <property type="term" value="P:double-strand break repair"/>
    <property type="evidence" value="ECO:0007669"/>
    <property type="project" value="TreeGrafter"/>
</dbReference>
<dbReference type="InterPro" id="IPR037278">
    <property type="entry name" value="ARFGAP/RecO"/>
</dbReference>
<evidence type="ECO:0000256" key="4">
    <source>
        <dbReference type="ARBA" id="ARBA00023172"/>
    </source>
</evidence>
<dbReference type="GO" id="GO:0006310">
    <property type="term" value="P:DNA recombination"/>
    <property type="evidence" value="ECO:0007669"/>
    <property type="project" value="UniProtKB-UniRule"/>
</dbReference>
<comment type="caution">
    <text evidence="9">The sequence shown here is derived from an EMBL/GenBank/DDBJ whole genome shotgun (WGS) entry which is preliminary data.</text>
</comment>
<evidence type="ECO:0000313" key="10">
    <source>
        <dbReference type="Proteomes" id="UP000179157"/>
    </source>
</evidence>
<dbReference type="EMBL" id="MFGX01000115">
    <property type="protein sequence ID" value="OGF53136.1"/>
    <property type="molecule type" value="Genomic_DNA"/>
</dbReference>
<dbReference type="GO" id="GO:0043590">
    <property type="term" value="C:bacterial nucleoid"/>
    <property type="evidence" value="ECO:0007669"/>
    <property type="project" value="TreeGrafter"/>
</dbReference>
<evidence type="ECO:0000313" key="9">
    <source>
        <dbReference type="EMBL" id="OGF53136.1"/>
    </source>
</evidence>
<evidence type="ECO:0000256" key="5">
    <source>
        <dbReference type="ARBA" id="ARBA00023204"/>
    </source>
</evidence>
<dbReference type="Proteomes" id="UP000179157">
    <property type="component" value="Unassembled WGS sequence"/>
</dbReference>
<evidence type="ECO:0000259" key="8">
    <source>
        <dbReference type="Pfam" id="PF11967"/>
    </source>
</evidence>
<dbReference type="PANTHER" id="PTHR33991">
    <property type="entry name" value="DNA REPAIR PROTEIN RECO"/>
    <property type="match status" value="1"/>
</dbReference>
<dbReference type="InterPro" id="IPR012340">
    <property type="entry name" value="NA-bd_OB-fold"/>
</dbReference>
<sequence length="247" mass="28012">MAHIRKAVGFVIRTIDFGESDRIVTVFSREAGKLSLLAKGARKTESRFGAALDLLTLSELVYYHREGLKLVSQADIVEAYSKLKGDYEHLVTGLRCARWINRLLEDDHAEERAFILFHHLLDALTQEEGSVILYELAFKLKLLAGLGLDPTLDRCAVCERIPKQSWFSMEKGGILCERCHDGNHAGEFPIDPGTARGLYMALRLPFHKLKRLKISEEIAAASERLIDQFTAHHLRPLPTARRPLRRE</sequence>
<dbReference type="NCBIfam" id="TIGR00613">
    <property type="entry name" value="reco"/>
    <property type="match status" value="1"/>
</dbReference>
<proteinExistence type="inferred from homology"/>
<comment type="similarity">
    <text evidence="1 7">Belongs to the RecO family.</text>
</comment>
<protein>
    <recommendedName>
        <fullName evidence="2 7">DNA repair protein RecO</fullName>
    </recommendedName>
    <alternativeName>
        <fullName evidence="6 7">Recombination protein O</fullName>
    </alternativeName>
</protein>
<dbReference type="Pfam" id="PF02565">
    <property type="entry name" value="RecO_C"/>
    <property type="match status" value="1"/>
</dbReference>
<accession>A0A1F5UPQ2</accession>
<dbReference type="Gene3D" id="1.20.1440.120">
    <property type="entry name" value="Recombination protein O, C-terminal domain"/>
    <property type="match status" value="1"/>
</dbReference>
<dbReference type="InterPro" id="IPR042242">
    <property type="entry name" value="RecO_C"/>
</dbReference>
<evidence type="ECO:0000256" key="2">
    <source>
        <dbReference type="ARBA" id="ARBA00021310"/>
    </source>
</evidence>
<dbReference type="InterPro" id="IPR003717">
    <property type="entry name" value="RecO"/>
</dbReference>
<keyword evidence="4 7" id="KW-0233">DNA recombination</keyword>
<organism evidence="9 10">
    <name type="scientific">Fraserbacteria sp. (strain RBG_16_55_9)</name>
    <dbReference type="NCBI Taxonomy" id="1817864"/>
    <lineage>
        <taxon>Bacteria</taxon>
        <taxon>Candidatus Fraseribacteriota</taxon>
    </lineage>
</organism>
<reference evidence="9 10" key="1">
    <citation type="journal article" date="2016" name="Nat. Commun.">
        <title>Thousands of microbial genomes shed light on interconnected biogeochemical processes in an aquifer system.</title>
        <authorList>
            <person name="Anantharaman K."/>
            <person name="Brown C.T."/>
            <person name="Hug L.A."/>
            <person name="Sharon I."/>
            <person name="Castelle C.J."/>
            <person name="Probst A.J."/>
            <person name="Thomas B.C."/>
            <person name="Singh A."/>
            <person name="Wilkins M.J."/>
            <person name="Karaoz U."/>
            <person name="Brodie E.L."/>
            <person name="Williams K.H."/>
            <person name="Hubbard S.S."/>
            <person name="Banfield J.F."/>
        </authorList>
    </citation>
    <scope>NUCLEOTIDE SEQUENCE [LARGE SCALE GENOMIC DNA]</scope>
    <source>
        <strain evidence="10">RBG_16_55_9</strain>
    </source>
</reference>
<dbReference type="Pfam" id="PF11967">
    <property type="entry name" value="RecO_N"/>
    <property type="match status" value="1"/>
</dbReference>
<feature type="domain" description="DNA replication/recombination mediator RecO N-terminal" evidence="8">
    <location>
        <begin position="6"/>
        <end position="80"/>
    </location>
</feature>
<evidence type="ECO:0000256" key="6">
    <source>
        <dbReference type="ARBA" id="ARBA00033409"/>
    </source>
</evidence>
<evidence type="ECO:0000256" key="1">
    <source>
        <dbReference type="ARBA" id="ARBA00007452"/>
    </source>
</evidence>
<comment type="function">
    <text evidence="7">Involved in DNA repair and RecF pathway recombination.</text>
</comment>